<feature type="compositionally biased region" description="Low complexity" evidence="5">
    <location>
        <begin position="70"/>
        <end position="85"/>
    </location>
</feature>
<dbReference type="Pfam" id="PF00428">
    <property type="entry name" value="Ribosomal_60s"/>
    <property type="match status" value="1"/>
</dbReference>
<dbReference type="AlphaFoldDB" id="A0AAW2YSE3"/>
<evidence type="ECO:0000256" key="5">
    <source>
        <dbReference type="SAM" id="MobiDB-lite"/>
    </source>
</evidence>
<evidence type="ECO:0000313" key="6">
    <source>
        <dbReference type="EMBL" id="KAL0480004.1"/>
    </source>
</evidence>
<comment type="caution">
    <text evidence="6">The sequence shown here is derived from an EMBL/GenBank/DDBJ whole genome shotgun (WGS) entry which is preliminary data.</text>
</comment>
<feature type="compositionally biased region" description="Acidic residues" evidence="5">
    <location>
        <begin position="95"/>
        <end position="104"/>
    </location>
</feature>
<evidence type="ECO:0000256" key="3">
    <source>
        <dbReference type="ARBA" id="ARBA00022980"/>
    </source>
</evidence>
<organism evidence="6 7">
    <name type="scientific">Acrasis kona</name>
    <dbReference type="NCBI Taxonomy" id="1008807"/>
    <lineage>
        <taxon>Eukaryota</taxon>
        <taxon>Discoba</taxon>
        <taxon>Heterolobosea</taxon>
        <taxon>Tetramitia</taxon>
        <taxon>Eutetramitia</taxon>
        <taxon>Acrasidae</taxon>
        <taxon>Acrasis</taxon>
    </lineage>
</organism>
<gene>
    <name evidence="6" type="ORF">AKO1_007341</name>
</gene>
<sequence length="110" mass="11521">MSMRVAAAYMLAVLGGNDQPTQKDVKKILKAVDAEFEDEHLTLLLEQLEGKNVYDVIAEGKSKLGSVPTGGAASSAGASSSAAPAAEEKKAEVKEESEESEEEMGFGGLF</sequence>
<dbReference type="GO" id="GO:0003735">
    <property type="term" value="F:structural constituent of ribosome"/>
    <property type="evidence" value="ECO:0007669"/>
    <property type="project" value="InterPro"/>
</dbReference>
<dbReference type="Proteomes" id="UP001431209">
    <property type="component" value="Unassembled WGS sequence"/>
</dbReference>
<evidence type="ECO:0000256" key="2">
    <source>
        <dbReference type="ARBA" id="ARBA00011266"/>
    </source>
</evidence>
<dbReference type="GO" id="GO:0002182">
    <property type="term" value="P:cytoplasmic translational elongation"/>
    <property type="evidence" value="ECO:0007669"/>
    <property type="project" value="InterPro"/>
</dbReference>
<keyword evidence="3 6" id="KW-0689">Ribosomal protein</keyword>
<name>A0AAW2YSE3_9EUKA</name>
<feature type="region of interest" description="Disordered" evidence="5">
    <location>
        <begin position="65"/>
        <end position="110"/>
    </location>
</feature>
<comment type="subunit">
    <text evidence="2">P1 and P2 exist as dimers at the large ribosomal subunit.</text>
</comment>
<dbReference type="CDD" id="cd05833">
    <property type="entry name" value="Ribosomal_P2"/>
    <property type="match status" value="1"/>
</dbReference>
<dbReference type="HAMAP" id="MF_01478">
    <property type="entry name" value="Ribosomal_L12_arch"/>
    <property type="match status" value="1"/>
</dbReference>
<proteinExistence type="inferred from homology"/>
<dbReference type="GO" id="GO:0022625">
    <property type="term" value="C:cytosolic large ribosomal subunit"/>
    <property type="evidence" value="ECO:0007669"/>
    <property type="project" value="InterPro"/>
</dbReference>
<dbReference type="EMBL" id="JAOPGA020000617">
    <property type="protein sequence ID" value="KAL0480004.1"/>
    <property type="molecule type" value="Genomic_DNA"/>
</dbReference>
<comment type="similarity">
    <text evidence="1">Belongs to the eukaryotic ribosomal protein P1/P2 family.</text>
</comment>
<dbReference type="FunFam" id="1.10.10.1410:FF:000002">
    <property type="entry name" value="60S acidic ribosomal protein P2"/>
    <property type="match status" value="1"/>
</dbReference>
<keyword evidence="7" id="KW-1185">Reference proteome</keyword>
<protein>
    <submittedName>
        <fullName evidence="6">Large subunit ribosomal protein LP2</fullName>
    </submittedName>
</protein>
<reference evidence="6 7" key="1">
    <citation type="submission" date="2024-03" db="EMBL/GenBank/DDBJ databases">
        <title>The Acrasis kona genome and developmental transcriptomes reveal deep origins of eukaryotic multicellular pathways.</title>
        <authorList>
            <person name="Sheikh S."/>
            <person name="Fu C.-J."/>
            <person name="Brown M.W."/>
            <person name="Baldauf S.L."/>
        </authorList>
    </citation>
    <scope>NUCLEOTIDE SEQUENCE [LARGE SCALE GENOMIC DNA]</scope>
    <source>
        <strain evidence="6 7">ATCC MYA-3509</strain>
    </source>
</reference>
<evidence type="ECO:0000256" key="1">
    <source>
        <dbReference type="ARBA" id="ARBA00005436"/>
    </source>
</evidence>
<dbReference type="InterPro" id="IPR038716">
    <property type="entry name" value="P1/P2_N_sf"/>
</dbReference>
<dbReference type="InterPro" id="IPR027534">
    <property type="entry name" value="Ribosomal_P1/P2"/>
</dbReference>
<dbReference type="InterPro" id="IPR044076">
    <property type="entry name" value="Ribosomal_P2"/>
</dbReference>
<dbReference type="PANTHER" id="PTHR21141">
    <property type="entry name" value="60S ACIDIC RIBOSOMAL PROTEIN FAMILY MEMBER"/>
    <property type="match status" value="1"/>
</dbReference>
<evidence type="ECO:0000256" key="4">
    <source>
        <dbReference type="ARBA" id="ARBA00023274"/>
    </source>
</evidence>
<dbReference type="Gene3D" id="1.10.10.1410">
    <property type="match status" value="1"/>
</dbReference>
<dbReference type="PANTHER" id="PTHR21141:SF5">
    <property type="entry name" value="LARGE RIBOSOMAL SUBUNIT PROTEIN P2"/>
    <property type="match status" value="1"/>
</dbReference>
<accession>A0AAW2YSE3</accession>
<evidence type="ECO:0000313" key="7">
    <source>
        <dbReference type="Proteomes" id="UP001431209"/>
    </source>
</evidence>
<keyword evidence="4" id="KW-0687">Ribonucleoprotein</keyword>